<evidence type="ECO:0000313" key="1">
    <source>
        <dbReference type="EMBL" id="JAI03419.1"/>
    </source>
</evidence>
<dbReference type="AlphaFoldDB" id="A0A0E9XP00"/>
<dbReference type="EMBL" id="GBXM01005159">
    <property type="protein sequence ID" value="JAI03419.1"/>
    <property type="molecule type" value="Transcribed_RNA"/>
</dbReference>
<sequence>MWLLNSTNTVAFSDVLKDLVVVTLFPSEVFLWRRSWLKDSLTRGRSHTLNHVVSFTVLFQRKEKLKGLCG</sequence>
<reference evidence="1" key="1">
    <citation type="submission" date="2014-11" db="EMBL/GenBank/DDBJ databases">
        <authorList>
            <person name="Amaro Gonzalez C."/>
        </authorList>
    </citation>
    <scope>NUCLEOTIDE SEQUENCE</scope>
</reference>
<name>A0A0E9XP00_ANGAN</name>
<proteinExistence type="predicted"/>
<reference evidence="1" key="2">
    <citation type="journal article" date="2015" name="Fish Shellfish Immunol.">
        <title>Early steps in the European eel (Anguilla anguilla)-Vibrio vulnificus interaction in the gills: Role of the RtxA13 toxin.</title>
        <authorList>
            <person name="Callol A."/>
            <person name="Pajuelo D."/>
            <person name="Ebbesson L."/>
            <person name="Teles M."/>
            <person name="MacKenzie S."/>
            <person name="Amaro C."/>
        </authorList>
    </citation>
    <scope>NUCLEOTIDE SEQUENCE</scope>
</reference>
<accession>A0A0E9XP00</accession>
<protein>
    <submittedName>
        <fullName evidence="1">Uncharacterized protein</fullName>
    </submittedName>
</protein>
<organism evidence="1">
    <name type="scientific">Anguilla anguilla</name>
    <name type="common">European freshwater eel</name>
    <name type="synonym">Muraena anguilla</name>
    <dbReference type="NCBI Taxonomy" id="7936"/>
    <lineage>
        <taxon>Eukaryota</taxon>
        <taxon>Metazoa</taxon>
        <taxon>Chordata</taxon>
        <taxon>Craniata</taxon>
        <taxon>Vertebrata</taxon>
        <taxon>Euteleostomi</taxon>
        <taxon>Actinopterygii</taxon>
        <taxon>Neopterygii</taxon>
        <taxon>Teleostei</taxon>
        <taxon>Anguilliformes</taxon>
        <taxon>Anguillidae</taxon>
        <taxon>Anguilla</taxon>
    </lineage>
</organism>